<sequence length="85" mass="9503">MKKRIISGVAMAGIAAYLFTDKGKRKQYIDQFKKTAKSITSSDESEGFPIEEAGKPETDNPENAKMVDEGSQYGVTYYNKVKNEE</sequence>
<dbReference type="Proteomes" id="UP000618460">
    <property type="component" value="Unassembled WGS sequence"/>
</dbReference>
<dbReference type="OrthoDB" id="2390014at2"/>
<keyword evidence="3" id="KW-1185">Reference proteome</keyword>
<feature type="region of interest" description="Disordered" evidence="1">
    <location>
        <begin position="40"/>
        <end position="70"/>
    </location>
</feature>
<reference evidence="2" key="2">
    <citation type="submission" date="2020-09" db="EMBL/GenBank/DDBJ databases">
        <authorList>
            <person name="Sun Q."/>
            <person name="Zhou Y."/>
        </authorList>
    </citation>
    <scope>NUCLEOTIDE SEQUENCE</scope>
    <source>
        <strain evidence="2">CGMCC 1.6333</strain>
    </source>
</reference>
<proteinExistence type="predicted"/>
<dbReference type="EMBL" id="BMLG01000001">
    <property type="protein sequence ID" value="GGM20360.1"/>
    <property type="molecule type" value="Genomic_DNA"/>
</dbReference>
<organism evidence="2 3">
    <name type="scientific">Paraliobacillus quinghaiensis</name>
    <dbReference type="NCBI Taxonomy" id="470815"/>
    <lineage>
        <taxon>Bacteria</taxon>
        <taxon>Bacillati</taxon>
        <taxon>Bacillota</taxon>
        <taxon>Bacilli</taxon>
        <taxon>Bacillales</taxon>
        <taxon>Bacillaceae</taxon>
        <taxon>Paraliobacillus</taxon>
    </lineage>
</organism>
<dbReference type="AlphaFoldDB" id="A0A917TEM8"/>
<name>A0A917TEM8_9BACI</name>
<evidence type="ECO:0000313" key="2">
    <source>
        <dbReference type="EMBL" id="GGM20360.1"/>
    </source>
</evidence>
<accession>A0A917TEM8</accession>
<evidence type="ECO:0000256" key="1">
    <source>
        <dbReference type="SAM" id="MobiDB-lite"/>
    </source>
</evidence>
<reference evidence="2" key="1">
    <citation type="journal article" date="2014" name="Int. J. Syst. Evol. Microbiol.">
        <title>Complete genome sequence of Corynebacterium casei LMG S-19264T (=DSM 44701T), isolated from a smear-ripened cheese.</title>
        <authorList>
            <consortium name="US DOE Joint Genome Institute (JGI-PGF)"/>
            <person name="Walter F."/>
            <person name="Albersmeier A."/>
            <person name="Kalinowski J."/>
            <person name="Ruckert C."/>
        </authorList>
    </citation>
    <scope>NUCLEOTIDE SEQUENCE</scope>
    <source>
        <strain evidence="2">CGMCC 1.6333</strain>
    </source>
</reference>
<protein>
    <recommendedName>
        <fullName evidence="4">YbyB</fullName>
    </recommendedName>
</protein>
<comment type="caution">
    <text evidence="2">The sequence shown here is derived from an EMBL/GenBank/DDBJ whole genome shotgun (WGS) entry which is preliminary data.</text>
</comment>
<dbReference type="RefSeq" id="WP_117152955.1">
    <property type="nucleotide sequence ID" value="NZ_BMLG01000001.1"/>
</dbReference>
<evidence type="ECO:0000313" key="3">
    <source>
        <dbReference type="Proteomes" id="UP000618460"/>
    </source>
</evidence>
<gene>
    <name evidence="2" type="ORF">GCM10011351_02740</name>
</gene>
<evidence type="ECO:0008006" key="4">
    <source>
        <dbReference type="Google" id="ProtNLM"/>
    </source>
</evidence>